<accession>A0ABS5LI92</accession>
<dbReference type="Gene3D" id="3.50.50.60">
    <property type="entry name" value="FAD/NAD(P)-binding domain"/>
    <property type="match status" value="1"/>
</dbReference>
<dbReference type="SUPFAM" id="SSF51905">
    <property type="entry name" value="FAD/NAD(P)-binding domain"/>
    <property type="match status" value="1"/>
</dbReference>
<dbReference type="PANTHER" id="PTHR43476">
    <property type="entry name" value="3-(3-HYDROXY-PHENYL)PROPIONATE/3-HYDROXYCINNAMIC ACID HYDROXYLASE"/>
    <property type="match status" value="1"/>
</dbReference>
<evidence type="ECO:0000259" key="2">
    <source>
        <dbReference type="Pfam" id="PF01494"/>
    </source>
</evidence>
<keyword evidence="1" id="KW-0560">Oxidoreductase</keyword>
<dbReference type="InterPro" id="IPR002938">
    <property type="entry name" value="FAD-bd"/>
</dbReference>
<dbReference type="InterPro" id="IPR050631">
    <property type="entry name" value="PheA/TfdB_FAD_monoxygenase"/>
</dbReference>
<dbReference type="InterPro" id="IPR036188">
    <property type="entry name" value="FAD/NAD-bd_sf"/>
</dbReference>
<gene>
    <name evidence="3" type="ORF">J9317_17165</name>
</gene>
<dbReference type="PRINTS" id="PR00420">
    <property type="entry name" value="RNGMNOXGNASE"/>
</dbReference>
<protein>
    <submittedName>
        <fullName evidence="3">FAD-dependent monooxygenase</fullName>
    </submittedName>
</protein>
<feature type="domain" description="FAD-binding" evidence="2">
    <location>
        <begin position="2"/>
        <end position="346"/>
    </location>
</feature>
<keyword evidence="3" id="KW-0503">Monooxygenase</keyword>
<dbReference type="Proteomes" id="UP000682403">
    <property type="component" value="Unassembled WGS sequence"/>
</dbReference>
<comment type="caution">
    <text evidence="3">The sequence shown here is derived from an EMBL/GenBank/DDBJ whole genome shotgun (WGS) entry which is preliminary data.</text>
</comment>
<dbReference type="Pfam" id="PF01494">
    <property type="entry name" value="FAD_binding_3"/>
    <property type="match status" value="1"/>
</dbReference>
<dbReference type="EMBL" id="JAGVRK010000001">
    <property type="protein sequence ID" value="MBS2970479.1"/>
    <property type="molecule type" value="Genomic_DNA"/>
</dbReference>
<dbReference type="RefSeq" id="WP_211560828.1">
    <property type="nucleotide sequence ID" value="NZ_JAGVRK010000001.1"/>
</dbReference>
<dbReference type="PANTHER" id="PTHR43476:SF5">
    <property type="entry name" value="FAD-DEPENDENT MONOOXYGENASE"/>
    <property type="match status" value="1"/>
</dbReference>
<reference evidence="3 4" key="1">
    <citation type="submission" date="2021-04" db="EMBL/GenBank/DDBJ databases">
        <title>Metabacillus sp. strain KIGAM252 whole genome sequence.</title>
        <authorList>
            <person name="Seo M.-J."/>
            <person name="Cho E.-S."/>
            <person name="Hwang C.Y."/>
            <person name="Yoon D.J."/>
        </authorList>
    </citation>
    <scope>NUCLEOTIDE SEQUENCE [LARGE SCALE GENOMIC DNA]</scope>
    <source>
        <strain evidence="3 4">KIGAM252</strain>
    </source>
</reference>
<sequence length="442" mass="50465">MKTSVLVIGGGVGGLTVALKLAMCGIHVTVAEQAKSGTHMYKGELLQPKSLEIFHSIGLIQEVEAKGHRIHHIDIHEMKKRDQTYHETGKASMDYRMINSPYSYSLMIPHEGLKNIILNAAKDYPSFHYFQPARFKEFNHNQAIIHFQGEDLSIEADYVIGAEGRKSKTRESMNSAIKERQYDHHFLTVSFSRPASMKEGKMISTPYTFLGLFPLPDNRVRTVYLIPAGEYKNMKEKGISYFHRCYKELCPDLDGYVDEIKSWREIQLMIPVRYHASKYVDGNKALVGDAAHSVHPMAGEGMNLAIQDGDILGELLCWMYANGNTSPRLLEWYERVRKPRTRHVLNLSHLSALTYSKPFAYFPSFRKNGILQTTRDDKLHTKQMLNVSGLGIWKESIYDRLIQLGLFPVRSASDLMQVQKKFMFTAASDYPWKTEGGKYLAE</sequence>
<keyword evidence="4" id="KW-1185">Reference proteome</keyword>
<name>A0ABS5LI92_9BACI</name>
<evidence type="ECO:0000313" key="3">
    <source>
        <dbReference type="EMBL" id="MBS2970479.1"/>
    </source>
</evidence>
<evidence type="ECO:0000313" key="4">
    <source>
        <dbReference type="Proteomes" id="UP000682403"/>
    </source>
</evidence>
<proteinExistence type="predicted"/>
<dbReference type="GO" id="GO:0004497">
    <property type="term" value="F:monooxygenase activity"/>
    <property type="evidence" value="ECO:0007669"/>
    <property type="project" value="UniProtKB-KW"/>
</dbReference>
<organism evidence="3 4">
    <name type="scientific">Metabacillus flavus</name>
    <dbReference type="NCBI Taxonomy" id="2823519"/>
    <lineage>
        <taxon>Bacteria</taxon>
        <taxon>Bacillati</taxon>
        <taxon>Bacillota</taxon>
        <taxon>Bacilli</taxon>
        <taxon>Bacillales</taxon>
        <taxon>Bacillaceae</taxon>
        <taxon>Metabacillus</taxon>
    </lineage>
</organism>
<evidence type="ECO:0000256" key="1">
    <source>
        <dbReference type="ARBA" id="ARBA00023002"/>
    </source>
</evidence>